<dbReference type="EMBL" id="BQNB010011700">
    <property type="protein sequence ID" value="GJS94027.1"/>
    <property type="molecule type" value="Genomic_DNA"/>
</dbReference>
<organism evidence="1 2">
    <name type="scientific">Tanacetum coccineum</name>
    <dbReference type="NCBI Taxonomy" id="301880"/>
    <lineage>
        <taxon>Eukaryota</taxon>
        <taxon>Viridiplantae</taxon>
        <taxon>Streptophyta</taxon>
        <taxon>Embryophyta</taxon>
        <taxon>Tracheophyta</taxon>
        <taxon>Spermatophyta</taxon>
        <taxon>Magnoliopsida</taxon>
        <taxon>eudicotyledons</taxon>
        <taxon>Gunneridae</taxon>
        <taxon>Pentapetalae</taxon>
        <taxon>asterids</taxon>
        <taxon>campanulids</taxon>
        <taxon>Asterales</taxon>
        <taxon>Asteraceae</taxon>
        <taxon>Asteroideae</taxon>
        <taxon>Anthemideae</taxon>
        <taxon>Anthemidinae</taxon>
        <taxon>Tanacetum</taxon>
    </lineage>
</organism>
<accession>A0ABQ4ZY47</accession>
<evidence type="ECO:0000313" key="1">
    <source>
        <dbReference type="EMBL" id="GJS94027.1"/>
    </source>
</evidence>
<name>A0ABQ4ZY47_9ASTR</name>
<evidence type="ECO:0000313" key="2">
    <source>
        <dbReference type="Proteomes" id="UP001151760"/>
    </source>
</evidence>
<sequence>MTFAVMCKAYGGEPSVDLLRSFLNLGRAGDWLTLSSRGGAAVPKVLMKPITHLENWKEMDFRSFMIQGVYGEFNFLPEGGLDENRSSTKSVNKGAPMINAKPISVVHLSNIAKNIVDSHNISSDEGELSLIGLDAPSYLEKGKRLTVAGKRKVAVGSHVEGPHRKAQKVLAQASKVVGDASSPLDIDSDPDVHEFPSAKELKDATDYHWVVAHVTHPSWKQH</sequence>
<dbReference type="Proteomes" id="UP001151760">
    <property type="component" value="Unassembled WGS sequence"/>
</dbReference>
<protein>
    <submittedName>
        <fullName evidence="1">Uncharacterized protein</fullName>
    </submittedName>
</protein>
<comment type="caution">
    <text evidence="1">The sequence shown here is derived from an EMBL/GenBank/DDBJ whole genome shotgun (WGS) entry which is preliminary data.</text>
</comment>
<reference evidence="1" key="2">
    <citation type="submission" date="2022-01" db="EMBL/GenBank/DDBJ databases">
        <authorList>
            <person name="Yamashiro T."/>
            <person name="Shiraishi A."/>
            <person name="Satake H."/>
            <person name="Nakayama K."/>
        </authorList>
    </citation>
    <scope>NUCLEOTIDE SEQUENCE</scope>
</reference>
<keyword evidence="2" id="KW-1185">Reference proteome</keyword>
<gene>
    <name evidence="1" type="ORF">Tco_0800995</name>
</gene>
<proteinExistence type="predicted"/>
<reference evidence="1" key="1">
    <citation type="journal article" date="2022" name="Int. J. Mol. Sci.">
        <title>Draft Genome of Tanacetum Coccineum: Genomic Comparison of Closely Related Tanacetum-Family Plants.</title>
        <authorList>
            <person name="Yamashiro T."/>
            <person name="Shiraishi A."/>
            <person name="Nakayama K."/>
            <person name="Satake H."/>
        </authorList>
    </citation>
    <scope>NUCLEOTIDE SEQUENCE</scope>
</reference>